<dbReference type="SUPFAM" id="SSF57850">
    <property type="entry name" value="RING/U-box"/>
    <property type="match status" value="1"/>
</dbReference>
<dbReference type="Pfam" id="PF13639">
    <property type="entry name" value="zf-RING_2"/>
    <property type="match status" value="1"/>
</dbReference>
<dbReference type="InterPro" id="IPR013083">
    <property type="entry name" value="Znf_RING/FYVE/PHD"/>
</dbReference>
<evidence type="ECO:0000313" key="6">
    <source>
        <dbReference type="Proteomes" id="UP001054821"/>
    </source>
</evidence>
<protein>
    <recommendedName>
        <fullName evidence="3">RING-type domain-containing protein</fullName>
    </recommendedName>
</protein>
<reference evidence="4" key="1">
    <citation type="journal article" date="2019" name="Science">
        <title>Mutation of a bHLH transcription factor allowed almond domestication.</title>
        <authorList>
            <person name="Sanchez-Perez R."/>
            <person name="Pavan S."/>
            <person name="Mazzeo R."/>
            <person name="Moldovan C."/>
            <person name="Aiese Cigliano R."/>
            <person name="Del Cueto J."/>
            <person name="Ricciardi F."/>
            <person name="Lotti C."/>
            <person name="Ricciardi L."/>
            <person name="Dicenta F."/>
            <person name="Lopez-Marques R.L."/>
            <person name="Lindberg Moller B."/>
        </authorList>
    </citation>
    <scope>NUCLEOTIDE SEQUENCE</scope>
</reference>
<gene>
    <name evidence="5" type="ORF">L3X38_031063</name>
    <name evidence="4" type="ORF">Prudu_016024</name>
</gene>
<evidence type="ECO:0000256" key="2">
    <source>
        <dbReference type="SAM" id="Phobius"/>
    </source>
</evidence>
<keyword evidence="2" id="KW-0812">Transmembrane</keyword>
<evidence type="ECO:0000313" key="4">
    <source>
        <dbReference type="EMBL" id="BBH04795.1"/>
    </source>
</evidence>
<keyword evidence="2" id="KW-0472">Membrane</keyword>
<dbReference type="GO" id="GO:0016567">
    <property type="term" value="P:protein ubiquitination"/>
    <property type="evidence" value="ECO:0007669"/>
    <property type="project" value="UniProtKB-UniPathway"/>
</dbReference>
<dbReference type="Gene3D" id="3.30.40.10">
    <property type="entry name" value="Zinc/RING finger domain, C3HC4 (zinc finger)"/>
    <property type="match status" value="1"/>
</dbReference>
<dbReference type="InterPro" id="IPR001841">
    <property type="entry name" value="Znf_RING"/>
</dbReference>
<dbReference type="PANTHER" id="PTHR45676">
    <property type="entry name" value="RING-H2 FINGER PROTEIN ATL51-RELATED"/>
    <property type="match status" value="1"/>
</dbReference>
<proteinExistence type="predicted"/>
<keyword evidence="6" id="KW-1185">Reference proteome</keyword>
<evidence type="ECO:0000313" key="5">
    <source>
        <dbReference type="EMBL" id="KAI5321991.1"/>
    </source>
</evidence>
<dbReference type="PANTHER" id="PTHR45676:SF178">
    <property type="entry name" value="RING-TYPE E3 UBIQUITIN TRANSFERASE"/>
    <property type="match status" value="1"/>
</dbReference>
<organism evidence="4">
    <name type="scientific">Prunus dulcis</name>
    <name type="common">Almond</name>
    <name type="synonym">Amygdalus dulcis</name>
    <dbReference type="NCBI Taxonomy" id="3755"/>
    <lineage>
        <taxon>Eukaryota</taxon>
        <taxon>Viridiplantae</taxon>
        <taxon>Streptophyta</taxon>
        <taxon>Embryophyta</taxon>
        <taxon>Tracheophyta</taxon>
        <taxon>Spermatophyta</taxon>
        <taxon>Magnoliopsida</taxon>
        <taxon>eudicotyledons</taxon>
        <taxon>Gunneridae</taxon>
        <taxon>Pentapetalae</taxon>
        <taxon>rosids</taxon>
        <taxon>fabids</taxon>
        <taxon>Rosales</taxon>
        <taxon>Rosaceae</taxon>
        <taxon>Amygdaloideae</taxon>
        <taxon>Amygdaleae</taxon>
        <taxon>Prunus</taxon>
    </lineage>
</organism>
<keyword evidence="1" id="KW-0863">Zinc-finger</keyword>
<feature type="transmembrane region" description="Helical" evidence="2">
    <location>
        <begin position="6"/>
        <end position="24"/>
    </location>
</feature>
<dbReference type="AlphaFoldDB" id="A0A4Y1RL15"/>
<accession>A0A4Y1RL15</accession>
<keyword evidence="1" id="KW-0479">Metal-binding</keyword>
<dbReference type="EMBL" id="AP019302">
    <property type="protein sequence ID" value="BBH04795.1"/>
    <property type="molecule type" value="Genomic_DNA"/>
</dbReference>
<sequence>MSAFDFPMPLIIVFLILIIIGFCGPDRTRYDSFRSHNACHVDLEAGRPQASTVFTYTGTTGTDCAICLEDVMEGQECRLFASCKHSYHKFCIDQWLAKRKTNCPLCRAPVKKISQLCTSDVQSSYKR</sequence>
<name>A0A4Y1RL15_PRUDU</name>
<feature type="domain" description="RING-type" evidence="3">
    <location>
        <begin position="64"/>
        <end position="107"/>
    </location>
</feature>
<evidence type="ECO:0000259" key="3">
    <source>
        <dbReference type="PROSITE" id="PS50089"/>
    </source>
</evidence>
<dbReference type="GO" id="GO:0008270">
    <property type="term" value="F:zinc ion binding"/>
    <property type="evidence" value="ECO:0007669"/>
    <property type="project" value="UniProtKB-KW"/>
</dbReference>
<evidence type="ECO:0000256" key="1">
    <source>
        <dbReference type="PROSITE-ProRule" id="PRU00175"/>
    </source>
</evidence>
<dbReference type="Proteomes" id="UP001054821">
    <property type="component" value="Chromosome 6"/>
</dbReference>
<dbReference type="PROSITE" id="PS50089">
    <property type="entry name" value="ZF_RING_2"/>
    <property type="match status" value="1"/>
</dbReference>
<keyword evidence="1" id="KW-0862">Zinc</keyword>
<reference evidence="5 6" key="2">
    <citation type="journal article" date="2022" name="G3 (Bethesda)">
        <title>Whole-genome sequence and methylome profiling of the almond [Prunus dulcis (Mill.) D.A. Webb] cultivar 'Nonpareil'.</title>
        <authorList>
            <person name="D'Amico-Willman K.M."/>
            <person name="Ouma W.Z."/>
            <person name="Meulia T."/>
            <person name="Sideli G.M."/>
            <person name="Gradziel T.M."/>
            <person name="Fresnedo-Ramirez J."/>
        </authorList>
    </citation>
    <scope>NUCLEOTIDE SEQUENCE [LARGE SCALE GENOMIC DNA]</scope>
    <source>
        <strain evidence="5">Clone GOH B32 T37-40</strain>
    </source>
</reference>
<dbReference type="SMART" id="SM00184">
    <property type="entry name" value="RING"/>
    <property type="match status" value="1"/>
</dbReference>
<dbReference type="EMBL" id="JAJFAZ020000006">
    <property type="protein sequence ID" value="KAI5321991.1"/>
    <property type="molecule type" value="Genomic_DNA"/>
</dbReference>
<keyword evidence="2" id="KW-1133">Transmembrane helix</keyword>
<dbReference type="UniPathway" id="UPA00143"/>